<feature type="domain" description="AMP-dependent synthetase/ligase" evidence="2">
    <location>
        <begin position="14"/>
        <end position="92"/>
    </location>
</feature>
<dbReference type="EMBL" id="CP044232">
    <property type="protein sequence ID" value="QEW04402.1"/>
    <property type="molecule type" value="Genomic_DNA"/>
</dbReference>
<dbReference type="Proteomes" id="UP000325516">
    <property type="component" value="Chromosome"/>
</dbReference>
<feature type="compositionally biased region" description="Basic and acidic residues" evidence="1">
    <location>
        <begin position="354"/>
        <end position="369"/>
    </location>
</feature>
<gene>
    <name evidence="3" type="ORF">F6J85_15815</name>
</gene>
<dbReference type="InterPro" id="IPR000873">
    <property type="entry name" value="AMP-dep_synth/lig_dom"/>
</dbReference>
<reference evidence="4" key="1">
    <citation type="submission" date="2019-09" db="EMBL/GenBank/DDBJ databases">
        <title>Mumia zhuanghuii sp. nov. isolated from the intestinal contents of plateau pika (Ochotona curzoniae) in the Qinghai-Tibet plateau of China.</title>
        <authorList>
            <person name="Tian Z."/>
        </authorList>
    </citation>
    <scope>NUCLEOTIDE SEQUENCE [LARGE SCALE GENOMIC DNA]</scope>
    <source>
        <strain evidence="4">L-031</strain>
    </source>
</reference>
<organism evidence="3 4">
    <name type="scientific">Microbacterium lushaniae</name>
    <dbReference type="NCBI Taxonomy" id="2614639"/>
    <lineage>
        <taxon>Bacteria</taxon>
        <taxon>Bacillati</taxon>
        <taxon>Actinomycetota</taxon>
        <taxon>Actinomycetes</taxon>
        <taxon>Micrococcales</taxon>
        <taxon>Microbacteriaceae</taxon>
        <taxon>Microbacterium</taxon>
    </lineage>
</organism>
<dbReference type="InterPro" id="IPR042099">
    <property type="entry name" value="ANL_N_sf"/>
</dbReference>
<feature type="compositionally biased region" description="Low complexity" evidence="1">
    <location>
        <begin position="253"/>
        <end position="272"/>
    </location>
</feature>
<evidence type="ECO:0000313" key="4">
    <source>
        <dbReference type="Proteomes" id="UP000325516"/>
    </source>
</evidence>
<accession>A0A5J6L7T8</accession>
<dbReference type="InterPro" id="IPR050237">
    <property type="entry name" value="ATP-dep_AMP-bd_enzyme"/>
</dbReference>
<feature type="compositionally biased region" description="Basic residues" evidence="1">
    <location>
        <begin position="335"/>
        <end position="353"/>
    </location>
</feature>
<feature type="compositionally biased region" description="Basic residues" evidence="1">
    <location>
        <begin position="123"/>
        <end position="154"/>
    </location>
</feature>
<dbReference type="KEGG" id="mlz:F6J85_15815"/>
<name>A0A5J6L7T8_9MICO</name>
<protein>
    <submittedName>
        <fullName evidence="3">AMP-binding protein</fullName>
    </submittedName>
</protein>
<feature type="compositionally biased region" description="Basic residues" evidence="1">
    <location>
        <begin position="195"/>
        <end position="219"/>
    </location>
</feature>
<sequence length="389" mass="42000">MSGIHYSDLWQGIAAADPDRPAIITGRETMTYARFAAEAGAVARHLREHGVGVGDAAALLLYNRTEYLTFFWACLAIGAAPVAINYRYPGRRSAGAPGGQPGEGAHRADLPGRHRAGGGGGHRTGRRARLGRRRRRTGPGRRGRLCRHRRRWRHTAVGGTTGGAPPAVHRRDHGDAEGSRVGHGHPPGSAPSVHVGRHRHRAAGGSGRRRADRHRPRHAARGDPAAAAHAARHGAVDVDGHPRPGRGPRAPRRGAPGPRRSAAAGARSPGDPARGRRRRGRPAVRRGRGSRRARPAPRGFDLQLGDAIQRRGEAAAARAGRHHDRRPAGLERGRPVRLRHHAFGRRPARTVHAHSRDRAAERGEHRDPARAGSARHPRLPRSAPAWLPR</sequence>
<proteinExistence type="predicted"/>
<dbReference type="Pfam" id="PF00501">
    <property type="entry name" value="AMP-binding"/>
    <property type="match status" value="1"/>
</dbReference>
<dbReference type="PANTHER" id="PTHR43767:SF1">
    <property type="entry name" value="NONRIBOSOMAL PEPTIDE SYNTHASE PES1 (EUROFUNG)-RELATED"/>
    <property type="match status" value="1"/>
</dbReference>
<feature type="compositionally biased region" description="Low complexity" evidence="1">
    <location>
        <begin position="155"/>
        <end position="167"/>
    </location>
</feature>
<evidence type="ECO:0000256" key="1">
    <source>
        <dbReference type="SAM" id="MobiDB-lite"/>
    </source>
</evidence>
<feature type="region of interest" description="Disordered" evidence="1">
    <location>
        <begin position="92"/>
        <end position="389"/>
    </location>
</feature>
<dbReference type="SUPFAM" id="SSF56801">
    <property type="entry name" value="Acetyl-CoA synthetase-like"/>
    <property type="match status" value="1"/>
</dbReference>
<dbReference type="PANTHER" id="PTHR43767">
    <property type="entry name" value="LONG-CHAIN-FATTY-ACID--COA LIGASE"/>
    <property type="match status" value="1"/>
</dbReference>
<feature type="compositionally biased region" description="Basic residues" evidence="1">
    <location>
        <begin position="243"/>
        <end position="252"/>
    </location>
</feature>
<dbReference type="Gene3D" id="3.40.50.12780">
    <property type="entry name" value="N-terminal domain of ligase-like"/>
    <property type="match status" value="1"/>
</dbReference>
<keyword evidence="4" id="KW-1185">Reference proteome</keyword>
<dbReference type="AlphaFoldDB" id="A0A5J6L7T8"/>
<evidence type="ECO:0000259" key="2">
    <source>
        <dbReference type="Pfam" id="PF00501"/>
    </source>
</evidence>
<feature type="compositionally biased region" description="Basic residues" evidence="1">
    <location>
        <begin position="275"/>
        <end position="295"/>
    </location>
</feature>
<evidence type="ECO:0000313" key="3">
    <source>
        <dbReference type="EMBL" id="QEW04402.1"/>
    </source>
</evidence>